<sequence length="179" mass="21105">MRRKLLIIFGIIFIVLFVIYNVGVDIGSVHLGKQADNIEKNNKYDIQSSLFYKDYLKSDKLVVVNLWATWCQPCIQEMPMFLKLRKEYPDVAFVTLSIDKDSDKLKNYLEKNKEMPDITFENSDYRKAIRNFLEKRDLKSLYYIDIVPVTYFIKNGKVLKKIEGSSEREELITNINTLK</sequence>
<dbReference type="Proteomes" id="UP000658202">
    <property type="component" value="Unassembled WGS sequence"/>
</dbReference>
<accession>A0A420D7Y1</accession>
<comment type="caution">
    <text evidence="4">The sequence shown here is derived from an EMBL/GenBank/DDBJ whole genome shotgun (WGS) entry which is preliminary data.</text>
</comment>
<dbReference type="InterPro" id="IPR050553">
    <property type="entry name" value="Thioredoxin_ResA/DsbE_sf"/>
</dbReference>
<dbReference type="Proteomes" id="UP000285906">
    <property type="component" value="Unassembled WGS sequence"/>
</dbReference>
<evidence type="ECO:0000313" key="6">
    <source>
        <dbReference type="Proteomes" id="UP000658202"/>
    </source>
</evidence>
<evidence type="ECO:0000313" key="3">
    <source>
        <dbReference type="EMBL" id="GGG61849.1"/>
    </source>
</evidence>
<feature type="transmembrane region" description="Helical" evidence="1">
    <location>
        <begin position="5"/>
        <end position="23"/>
    </location>
</feature>
<reference evidence="4 5" key="2">
    <citation type="submission" date="2018-09" db="EMBL/GenBank/DDBJ databases">
        <title>Genomic Encyclopedia of Archaeal and Bacterial Type Strains, Phase II (KMG-II): from individual species to whole genera.</title>
        <authorList>
            <person name="Goeker M."/>
        </authorList>
    </citation>
    <scope>NUCLEOTIDE SEQUENCE [LARGE SCALE GENOMIC DNA]</scope>
    <source>
        <strain evidence="4 5">DSM 27620</strain>
    </source>
</reference>
<keyword evidence="1" id="KW-0812">Transmembrane</keyword>
<dbReference type="EMBL" id="RAQH01000006">
    <property type="protein sequence ID" value="RKE86809.1"/>
    <property type="molecule type" value="Genomic_DNA"/>
</dbReference>
<keyword evidence="1" id="KW-0472">Membrane</keyword>
<name>A0A420D7Y1_9FLAO</name>
<keyword evidence="1" id="KW-1133">Transmembrane helix</keyword>
<dbReference type="PROSITE" id="PS51352">
    <property type="entry name" value="THIOREDOXIN_2"/>
    <property type="match status" value="1"/>
</dbReference>
<feature type="domain" description="Thioredoxin" evidence="2">
    <location>
        <begin position="29"/>
        <end position="179"/>
    </location>
</feature>
<dbReference type="Gene3D" id="3.40.30.10">
    <property type="entry name" value="Glutaredoxin"/>
    <property type="match status" value="1"/>
</dbReference>
<reference evidence="6" key="3">
    <citation type="journal article" date="2019" name="Int. J. Syst. Evol. Microbiol.">
        <title>The Global Catalogue of Microorganisms (GCM) 10K type strain sequencing project: providing services to taxonomists for standard genome sequencing and annotation.</title>
        <authorList>
            <consortium name="The Broad Institute Genomics Platform"/>
            <consortium name="The Broad Institute Genome Sequencing Center for Infectious Disease"/>
            <person name="Wu L."/>
            <person name="Ma J."/>
        </authorList>
    </citation>
    <scope>NUCLEOTIDE SEQUENCE [LARGE SCALE GENOMIC DNA]</scope>
    <source>
        <strain evidence="6">CCM 8490</strain>
    </source>
</reference>
<evidence type="ECO:0000256" key="1">
    <source>
        <dbReference type="SAM" id="Phobius"/>
    </source>
</evidence>
<evidence type="ECO:0000313" key="4">
    <source>
        <dbReference type="EMBL" id="RKE86809.1"/>
    </source>
</evidence>
<dbReference type="InterPro" id="IPR013766">
    <property type="entry name" value="Thioredoxin_domain"/>
</dbReference>
<dbReference type="SUPFAM" id="SSF52833">
    <property type="entry name" value="Thioredoxin-like"/>
    <property type="match status" value="1"/>
</dbReference>
<organism evidence="4 5">
    <name type="scientific">Epilithonimonas arachidiradicis</name>
    <dbReference type="NCBI Taxonomy" id="1617282"/>
    <lineage>
        <taxon>Bacteria</taxon>
        <taxon>Pseudomonadati</taxon>
        <taxon>Bacteroidota</taxon>
        <taxon>Flavobacteriia</taxon>
        <taxon>Flavobacteriales</taxon>
        <taxon>Weeksellaceae</taxon>
        <taxon>Chryseobacterium group</taxon>
        <taxon>Epilithonimonas</taxon>
    </lineage>
</organism>
<dbReference type="PANTHER" id="PTHR42852:SF17">
    <property type="entry name" value="THIOREDOXIN-LIKE PROTEIN HI_1115"/>
    <property type="match status" value="1"/>
</dbReference>
<keyword evidence="6" id="KW-1185">Reference proteome</keyword>
<dbReference type="PANTHER" id="PTHR42852">
    <property type="entry name" value="THIOL:DISULFIDE INTERCHANGE PROTEIN DSBE"/>
    <property type="match status" value="1"/>
</dbReference>
<dbReference type="EMBL" id="BMCW01000005">
    <property type="protein sequence ID" value="GGG61849.1"/>
    <property type="molecule type" value="Genomic_DNA"/>
</dbReference>
<dbReference type="OrthoDB" id="9815205at2"/>
<proteinExistence type="predicted"/>
<gene>
    <name evidence="4" type="ORF">BXY58_2219</name>
    <name evidence="3" type="ORF">GCM10007332_24760</name>
</gene>
<dbReference type="InterPro" id="IPR036249">
    <property type="entry name" value="Thioredoxin-like_sf"/>
</dbReference>
<evidence type="ECO:0000313" key="5">
    <source>
        <dbReference type="Proteomes" id="UP000285906"/>
    </source>
</evidence>
<evidence type="ECO:0000259" key="2">
    <source>
        <dbReference type="PROSITE" id="PS51352"/>
    </source>
</evidence>
<dbReference type="RefSeq" id="WP_120213839.1">
    <property type="nucleotide sequence ID" value="NZ_BMCW01000005.1"/>
</dbReference>
<dbReference type="CDD" id="cd02966">
    <property type="entry name" value="TlpA_like_family"/>
    <property type="match status" value="1"/>
</dbReference>
<dbReference type="AlphaFoldDB" id="A0A420D7Y1"/>
<reference evidence="3" key="4">
    <citation type="submission" date="2024-05" db="EMBL/GenBank/DDBJ databases">
        <authorList>
            <person name="Sun Q."/>
            <person name="Sedlacek I."/>
        </authorList>
    </citation>
    <scope>NUCLEOTIDE SEQUENCE</scope>
    <source>
        <strain evidence="3">CCM 8490</strain>
    </source>
</reference>
<protein>
    <submittedName>
        <fullName evidence="3">Thiol:disulfide interchange protein</fullName>
    </submittedName>
    <submittedName>
        <fullName evidence="4">Thioredoxin-like protein</fullName>
    </submittedName>
</protein>
<reference evidence="3" key="1">
    <citation type="journal article" date="2014" name="Int. J. Syst. Evol. Microbiol.">
        <title>Complete genome of a new Firmicutes species belonging to the dominant human colonic microbiota ('Ruminococcus bicirculans') reveals two chromosomes and a selective capacity to utilize plant glucans.</title>
        <authorList>
            <consortium name="NISC Comparative Sequencing Program"/>
            <person name="Wegmann U."/>
            <person name="Louis P."/>
            <person name="Goesmann A."/>
            <person name="Henrissat B."/>
            <person name="Duncan S.H."/>
            <person name="Flint H.J."/>
        </authorList>
    </citation>
    <scope>NUCLEOTIDE SEQUENCE</scope>
    <source>
        <strain evidence="3">CCM 8490</strain>
    </source>
</reference>
<dbReference type="Pfam" id="PF13905">
    <property type="entry name" value="Thioredoxin_8"/>
    <property type="match status" value="1"/>
</dbReference>
<dbReference type="InterPro" id="IPR012336">
    <property type="entry name" value="Thioredoxin-like_fold"/>
</dbReference>